<dbReference type="PROSITE" id="PS51318">
    <property type="entry name" value="TAT"/>
    <property type="match status" value="1"/>
</dbReference>
<dbReference type="InterPro" id="IPR002477">
    <property type="entry name" value="Peptidoglycan-bd-like"/>
</dbReference>
<dbReference type="PANTHER" id="PTHR30582">
    <property type="entry name" value="L,D-TRANSPEPTIDASE"/>
    <property type="match status" value="1"/>
</dbReference>
<organism evidence="8 9">
    <name type="scientific">Leekyejoonella antrihumi</name>
    <dbReference type="NCBI Taxonomy" id="1660198"/>
    <lineage>
        <taxon>Bacteria</taxon>
        <taxon>Bacillati</taxon>
        <taxon>Actinomycetota</taxon>
        <taxon>Actinomycetes</taxon>
        <taxon>Micrococcales</taxon>
        <taxon>Dermacoccaceae</taxon>
        <taxon>Leekyejoonella</taxon>
    </lineage>
</organism>
<dbReference type="Pfam" id="PF03734">
    <property type="entry name" value="YkuD"/>
    <property type="match status" value="1"/>
</dbReference>
<evidence type="ECO:0000256" key="3">
    <source>
        <dbReference type="ARBA" id="ARBA00022960"/>
    </source>
</evidence>
<dbReference type="InterPro" id="IPR050979">
    <property type="entry name" value="LD-transpeptidase"/>
</dbReference>
<feature type="domain" description="L,D-TPase catalytic" evidence="7">
    <location>
        <begin position="140"/>
        <end position="261"/>
    </location>
</feature>
<dbReference type="Pfam" id="PF01471">
    <property type="entry name" value="PG_binding_1"/>
    <property type="match status" value="1"/>
</dbReference>
<sequence length="261" mass="28402">MNIDSRDRRESAGPRGDRVQLGRRQALQGLAALGTLGLGGLASAPHADAAERAVRPGLAAASYPVLRSGSSGSAVRDLQTRLAAQSYWLGGIDGSFGPMTLQAVYAVQKWWGLSRDGVVGPITWNRILRYQRPKSRYGGYRIEIDKSKQLAIAVWGGSVRYTFNTSTGANRPFLSHGHWYNGQTPSGHFTVFRHVNGWVYNDLGALYRPYFFNGGIAIHGDNPSVVPPYNASHGCCRVSTGAIDELIRTNLVANGRRISVF</sequence>
<gene>
    <name evidence="8" type="ORF">FGL98_20060</name>
</gene>
<comment type="caution">
    <text evidence="8">The sequence shown here is derived from an EMBL/GenBank/DDBJ whole genome shotgun (WGS) entry which is preliminary data.</text>
</comment>
<keyword evidence="4 6" id="KW-0573">Peptidoglycan synthesis</keyword>
<dbReference type="InterPro" id="IPR005490">
    <property type="entry name" value="LD_TPept_cat_dom"/>
</dbReference>
<keyword evidence="2" id="KW-0808">Transferase</keyword>
<evidence type="ECO:0000313" key="9">
    <source>
        <dbReference type="Proteomes" id="UP000320244"/>
    </source>
</evidence>
<evidence type="ECO:0000256" key="2">
    <source>
        <dbReference type="ARBA" id="ARBA00022679"/>
    </source>
</evidence>
<evidence type="ECO:0000256" key="5">
    <source>
        <dbReference type="ARBA" id="ARBA00023316"/>
    </source>
</evidence>
<accession>A0A563DU09</accession>
<reference evidence="8 9" key="2">
    <citation type="submission" date="2019-08" db="EMBL/GenBank/DDBJ databases">
        <title>Jejuicoccus antrihumi gen. nov., sp. nov., a new member of the family Dermacoccaceae isolated from a cave.</title>
        <authorList>
            <person name="Schumann P."/>
            <person name="Kim I.S."/>
        </authorList>
    </citation>
    <scope>NUCLEOTIDE SEQUENCE [LARGE SCALE GENOMIC DNA]</scope>
    <source>
        <strain evidence="8 9">C5-26</strain>
    </source>
</reference>
<dbReference type="GO" id="GO:0005576">
    <property type="term" value="C:extracellular region"/>
    <property type="evidence" value="ECO:0007669"/>
    <property type="project" value="TreeGrafter"/>
</dbReference>
<dbReference type="InterPro" id="IPR036365">
    <property type="entry name" value="PGBD-like_sf"/>
</dbReference>
<dbReference type="GO" id="GO:0016740">
    <property type="term" value="F:transferase activity"/>
    <property type="evidence" value="ECO:0007669"/>
    <property type="project" value="UniProtKB-KW"/>
</dbReference>
<dbReference type="Gene3D" id="1.10.101.10">
    <property type="entry name" value="PGBD-like superfamily/PGBD"/>
    <property type="match status" value="1"/>
</dbReference>
<evidence type="ECO:0000256" key="4">
    <source>
        <dbReference type="ARBA" id="ARBA00022984"/>
    </source>
</evidence>
<comment type="pathway">
    <text evidence="1 6">Cell wall biogenesis; peptidoglycan biosynthesis.</text>
</comment>
<evidence type="ECO:0000256" key="6">
    <source>
        <dbReference type="PROSITE-ProRule" id="PRU01373"/>
    </source>
</evidence>
<reference evidence="8 9" key="1">
    <citation type="submission" date="2019-05" db="EMBL/GenBank/DDBJ databases">
        <authorList>
            <person name="Lee S.D."/>
        </authorList>
    </citation>
    <scope>NUCLEOTIDE SEQUENCE [LARGE SCALE GENOMIC DNA]</scope>
    <source>
        <strain evidence="8 9">C5-26</strain>
    </source>
</reference>
<dbReference type="GO" id="GO:0071555">
    <property type="term" value="P:cell wall organization"/>
    <property type="evidence" value="ECO:0007669"/>
    <property type="project" value="UniProtKB-UniRule"/>
</dbReference>
<keyword evidence="9" id="KW-1185">Reference proteome</keyword>
<dbReference type="GO" id="GO:0071972">
    <property type="term" value="F:peptidoglycan L,D-transpeptidase activity"/>
    <property type="evidence" value="ECO:0007669"/>
    <property type="project" value="TreeGrafter"/>
</dbReference>
<proteinExistence type="predicted"/>
<dbReference type="UniPathway" id="UPA00219"/>
<keyword evidence="3 6" id="KW-0133">Cell shape</keyword>
<dbReference type="InterPro" id="IPR038063">
    <property type="entry name" value="Transpep_catalytic_dom"/>
</dbReference>
<feature type="active site" description="Nucleophile" evidence="6">
    <location>
        <position position="235"/>
    </location>
</feature>
<dbReference type="SUPFAM" id="SSF47090">
    <property type="entry name" value="PGBD-like"/>
    <property type="match status" value="1"/>
</dbReference>
<protein>
    <submittedName>
        <fullName evidence="8">Murein L,D-transpeptidase</fullName>
    </submittedName>
</protein>
<dbReference type="GO" id="GO:0018104">
    <property type="term" value="P:peptidoglycan-protein cross-linking"/>
    <property type="evidence" value="ECO:0007669"/>
    <property type="project" value="TreeGrafter"/>
</dbReference>
<evidence type="ECO:0000259" key="7">
    <source>
        <dbReference type="PROSITE" id="PS52029"/>
    </source>
</evidence>
<dbReference type="Gene3D" id="2.40.440.10">
    <property type="entry name" value="L,D-transpeptidase catalytic domain-like"/>
    <property type="match status" value="1"/>
</dbReference>
<keyword evidence="5 6" id="KW-0961">Cell wall biogenesis/degradation</keyword>
<evidence type="ECO:0000313" key="8">
    <source>
        <dbReference type="EMBL" id="TWP33737.1"/>
    </source>
</evidence>
<dbReference type="Proteomes" id="UP000320244">
    <property type="component" value="Unassembled WGS sequence"/>
</dbReference>
<dbReference type="PROSITE" id="PS52029">
    <property type="entry name" value="LD_TPASE"/>
    <property type="match status" value="1"/>
</dbReference>
<evidence type="ECO:0000256" key="1">
    <source>
        <dbReference type="ARBA" id="ARBA00004752"/>
    </source>
</evidence>
<dbReference type="OrthoDB" id="9810670at2"/>
<dbReference type="PANTHER" id="PTHR30582:SF2">
    <property type="entry name" value="L,D-TRANSPEPTIDASE YCIB-RELATED"/>
    <property type="match status" value="1"/>
</dbReference>
<dbReference type="GO" id="GO:0008360">
    <property type="term" value="P:regulation of cell shape"/>
    <property type="evidence" value="ECO:0007669"/>
    <property type="project" value="UniProtKB-UniRule"/>
</dbReference>
<dbReference type="SUPFAM" id="SSF141523">
    <property type="entry name" value="L,D-transpeptidase catalytic domain-like"/>
    <property type="match status" value="1"/>
</dbReference>
<dbReference type="CDD" id="cd16913">
    <property type="entry name" value="YkuD_like"/>
    <property type="match status" value="1"/>
</dbReference>
<dbReference type="RefSeq" id="WP_146319813.1">
    <property type="nucleotide sequence ID" value="NZ_VCQV01000036.1"/>
</dbReference>
<dbReference type="InterPro" id="IPR036366">
    <property type="entry name" value="PGBDSf"/>
</dbReference>
<dbReference type="AlphaFoldDB" id="A0A563DU09"/>
<dbReference type="InterPro" id="IPR006311">
    <property type="entry name" value="TAT_signal"/>
</dbReference>
<name>A0A563DU09_9MICO</name>
<dbReference type="EMBL" id="VCQV01000036">
    <property type="protein sequence ID" value="TWP33737.1"/>
    <property type="molecule type" value="Genomic_DNA"/>
</dbReference>
<feature type="active site" description="Proton donor/acceptor" evidence="6">
    <location>
        <position position="219"/>
    </location>
</feature>